<dbReference type="KEGG" id="nhm:NHE_0103"/>
<evidence type="ECO:0000256" key="1">
    <source>
        <dbReference type="SAM" id="MobiDB-lite"/>
    </source>
</evidence>
<proteinExistence type="predicted"/>
<keyword evidence="2" id="KW-0472">Membrane</keyword>
<sequence length="163" mass="16644">MTGDTILTATGDEGSGGGSLTSTLVGALSSVTSPGSSTVPGAASPTSATTTSATTPYDTTSDPGGGNSHTLALVFVCAFIFLFLACLWKCHRNRCIQGAGRCASECLSAVEEGRGGSGTRPRDRRSSGDDRNGDSGPAPDTPLFTLRDPGATQGARRHRESRY</sequence>
<feature type="compositionally biased region" description="Low complexity" evidence="1">
    <location>
        <begin position="31"/>
        <end position="62"/>
    </location>
</feature>
<evidence type="ECO:0000313" key="4">
    <source>
        <dbReference type="Proteomes" id="UP000023755"/>
    </source>
</evidence>
<protein>
    <submittedName>
        <fullName evidence="3">Uncharacterized protein</fullName>
    </submittedName>
</protein>
<dbReference type="RefSeq" id="WP_038558801.1">
    <property type="nucleotide sequence ID" value="NZ_CP007481.1"/>
</dbReference>
<evidence type="ECO:0000256" key="2">
    <source>
        <dbReference type="SAM" id="Phobius"/>
    </source>
</evidence>
<dbReference type="AlphaFoldDB" id="X5H323"/>
<keyword evidence="2" id="KW-1133">Transmembrane helix</keyword>
<keyword evidence="4" id="KW-1185">Reference proteome</keyword>
<organism evidence="3 4">
    <name type="scientific">Neorickettsia helminthoeca str. Oregon</name>
    <dbReference type="NCBI Taxonomy" id="1286528"/>
    <lineage>
        <taxon>Bacteria</taxon>
        <taxon>Pseudomonadati</taxon>
        <taxon>Pseudomonadota</taxon>
        <taxon>Alphaproteobacteria</taxon>
        <taxon>Rickettsiales</taxon>
        <taxon>Anaplasmataceae</taxon>
        <taxon>Neorickettsia</taxon>
    </lineage>
</organism>
<evidence type="ECO:0000313" key="3">
    <source>
        <dbReference type="EMBL" id="AHX11073.1"/>
    </source>
</evidence>
<accession>X5H323</accession>
<feature type="transmembrane region" description="Helical" evidence="2">
    <location>
        <begin position="70"/>
        <end position="88"/>
    </location>
</feature>
<gene>
    <name evidence="3" type="ORF">NHE_0103</name>
</gene>
<dbReference type="HOGENOM" id="CLU_1625324_0_0_5"/>
<feature type="region of interest" description="Disordered" evidence="1">
    <location>
        <begin position="31"/>
        <end position="64"/>
    </location>
</feature>
<name>X5H323_9RICK</name>
<dbReference type="Proteomes" id="UP000023755">
    <property type="component" value="Chromosome"/>
</dbReference>
<dbReference type="EMBL" id="CP007481">
    <property type="protein sequence ID" value="AHX11073.1"/>
    <property type="molecule type" value="Genomic_DNA"/>
</dbReference>
<feature type="region of interest" description="Disordered" evidence="1">
    <location>
        <begin position="111"/>
        <end position="163"/>
    </location>
</feature>
<keyword evidence="2" id="KW-0812">Transmembrane</keyword>
<reference evidence="3 4" key="1">
    <citation type="submission" date="2014-03" db="EMBL/GenBank/DDBJ databases">
        <title>Sequencing and Comparison of Genomes and Transcriptome Profiles of Human Ehrlichiosis Agents.</title>
        <authorList>
            <person name="Lin M."/>
            <person name="Daugherty S.C."/>
            <person name="Nagaraj S."/>
            <person name="Cheng Z."/>
            <person name="Xiong Q."/>
            <person name="Lin F.-Y."/>
            <person name="Sengamalay N."/>
            <person name="Ott S."/>
            <person name="Godinez A."/>
            <person name="Tallon L.J."/>
            <person name="Sadzewicz L."/>
            <person name="Fraser C.M."/>
            <person name="Dunning Hotopp J.C."/>
            <person name="Rikihisa Y."/>
        </authorList>
    </citation>
    <scope>NUCLEOTIDE SEQUENCE [LARGE SCALE GENOMIC DNA]</scope>
    <source>
        <strain evidence="3 4">Oregon</strain>
    </source>
</reference>
<feature type="compositionally biased region" description="Basic and acidic residues" evidence="1">
    <location>
        <begin position="120"/>
        <end position="133"/>
    </location>
</feature>